<dbReference type="OrthoDB" id="6387906at2"/>
<keyword evidence="1" id="KW-1133">Transmembrane helix</keyword>
<accession>A0A542ETJ6</accession>
<comment type="caution">
    <text evidence="2">The sequence shown here is derived from an EMBL/GenBank/DDBJ whole genome shotgun (WGS) entry which is preliminary data.</text>
</comment>
<evidence type="ECO:0000313" key="3">
    <source>
        <dbReference type="Proteomes" id="UP000316298"/>
    </source>
</evidence>
<evidence type="ECO:0000256" key="1">
    <source>
        <dbReference type="SAM" id="Phobius"/>
    </source>
</evidence>
<sequence>MHSPPSDPTSASAPDSRLAAALRFTTELVAWIGAPWALWSHSPWLAIGSVVVLIGLPTVFQTPGDKPRVVVPVPGIVTVVMVLLQLVAAVVAAWYAWPAAVTVVVSVLAVACVVTEQPRWRWLLGRGRQTPPAPTS</sequence>
<proteinExistence type="predicted"/>
<keyword evidence="1" id="KW-0812">Transmembrane</keyword>
<name>A0A542ETJ6_9ACTN</name>
<keyword evidence="3" id="KW-1185">Reference proteome</keyword>
<feature type="transmembrane region" description="Helical" evidence="1">
    <location>
        <begin position="44"/>
        <end position="62"/>
    </location>
</feature>
<organism evidence="2 3">
    <name type="scientific">Kribbella jejuensis</name>
    <dbReference type="NCBI Taxonomy" id="236068"/>
    <lineage>
        <taxon>Bacteria</taxon>
        <taxon>Bacillati</taxon>
        <taxon>Actinomycetota</taxon>
        <taxon>Actinomycetes</taxon>
        <taxon>Propionibacteriales</taxon>
        <taxon>Kribbellaceae</taxon>
        <taxon>Kribbella</taxon>
    </lineage>
</organism>
<dbReference type="AlphaFoldDB" id="A0A542ETJ6"/>
<keyword evidence="1" id="KW-0472">Membrane</keyword>
<feature type="transmembrane region" description="Helical" evidence="1">
    <location>
        <begin position="94"/>
        <end position="114"/>
    </location>
</feature>
<feature type="transmembrane region" description="Helical" evidence="1">
    <location>
        <begin position="69"/>
        <end position="88"/>
    </location>
</feature>
<gene>
    <name evidence="2" type="ORF">FB475_2841</name>
</gene>
<evidence type="ECO:0000313" key="2">
    <source>
        <dbReference type="EMBL" id="TQJ18692.1"/>
    </source>
</evidence>
<dbReference type="EMBL" id="VFMM01000001">
    <property type="protein sequence ID" value="TQJ18692.1"/>
    <property type="molecule type" value="Genomic_DNA"/>
</dbReference>
<dbReference type="Proteomes" id="UP000316298">
    <property type="component" value="Unassembled WGS sequence"/>
</dbReference>
<reference evidence="2 3" key="1">
    <citation type="submission" date="2019-06" db="EMBL/GenBank/DDBJ databases">
        <title>Sequencing the genomes of 1000 actinobacteria strains.</title>
        <authorList>
            <person name="Klenk H.-P."/>
        </authorList>
    </citation>
    <scope>NUCLEOTIDE SEQUENCE [LARGE SCALE GENOMIC DNA]</scope>
    <source>
        <strain evidence="2 3">DSM 17305</strain>
    </source>
</reference>
<protein>
    <submittedName>
        <fullName evidence="2">Uncharacterized protein</fullName>
    </submittedName>
</protein>